<evidence type="ECO:0000313" key="3">
    <source>
        <dbReference type="Proteomes" id="UP000242188"/>
    </source>
</evidence>
<dbReference type="InterPro" id="IPR014716">
    <property type="entry name" value="Fibrinogen_a/b/g_C_1"/>
</dbReference>
<reference evidence="2 3" key="1">
    <citation type="journal article" date="2017" name="Nat. Ecol. Evol.">
        <title>Scallop genome provides insights into evolution of bilaterian karyotype and development.</title>
        <authorList>
            <person name="Wang S."/>
            <person name="Zhang J."/>
            <person name="Jiao W."/>
            <person name="Li J."/>
            <person name="Xun X."/>
            <person name="Sun Y."/>
            <person name="Guo X."/>
            <person name="Huan P."/>
            <person name="Dong B."/>
            <person name="Zhang L."/>
            <person name="Hu X."/>
            <person name="Sun X."/>
            <person name="Wang J."/>
            <person name="Zhao C."/>
            <person name="Wang Y."/>
            <person name="Wang D."/>
            <person name="Huang X."/>
            <person name="Wang R."/>
            <person name="Lv J."/>
            <person name="Li Y."/>
            <person name="Zhang Z."/>
            <person name="Liu B."/>
            <person name="Lu W."/>
            <person name="Hui Y."/>
            <person name="Liang J."/>
            <person name="Zhou Z."/>
            <person name="Hou R."/>
            <person name="Li X."/>
            <person name="Liu Y."/>
            <person name="Li H."/>
            <person name="Ning X."/>
            <person name="Lin Y."/>
            <person name="Zhao L."/>
            <person name="Xing Q."/>
            <person name="Dou J."/>
            <person name="Li Y."/>
            <person name="Mao J."/>
            <person name="Guo H."/>
            <person name="Dou H."/>
            <person name="Li T."/>
            <person name="Mu C."/>
            <person name="Jiang W."/>
            <person name="Fu Q."/>
            <person name="Fu X."/>
            <person name="Miao Y."/>
            <person name="Liu J."/>
            <person name="Yu Q."/>
            <person name="Li R."/>
            <person name="Liao H."/>
            <person name="Li X."/>
            <person name="Kong Y."/>
            <person name="Jiang Z."/>
            <person name="Chourrout D."/>
            <person name="Li R."/>
            <person name="Bao Z."/>
        </authorList>
    </citation>
    <scope>NUCLEOTIDE SEQUENCE [LARGE SCALE GENOMIC DNA]</scope>
    <source>
        <strain evidence="2 3">PY_sf001</strain>
    </source>
</reference>
<accession>A0A210PTY2</accession>
<dbReference type="SMART" id="SM00186">
    <property type="entry name" value="FBG"/>
    <property type="match status" value="1"/>
</dbReference>
<name>A0A210PTY2_MIZYE</name>
<dbReference type="STRING" id="6573.A0A210PTY2"/>
<protein>
    <submittedName>
        <fullName evidence="2">Ficolin-3</fullName>
    </submittedName>
</protein>
<evidence type="ECO:0000259" key="1">
    <source>
        <dbReference type="PROSITE" id="PS51406"/>
    </source>
</evidence>
<dbReference type="Gene3D" id="3.90.215.10">
    <property type="entry name" value="Gamma Fibrinogen, chain A, domain 1"/>
    <property type="match status" value="1"/>
</dbReference>
<dbReference type="Pfam" id="PF00147">
    <property type="entry name" value="Fibrinogen_C"/>
    <property type="match status" value="1"/>
</dbReference>
<feature type="domain" description="Fibrinogen C-terminal" evidence="1">
    <location>
        <begin position="5"/>
        <end position="84"/>
    </location>
</feature>
<dbReference type="EMBL" id="NEDP02005494">
    <property type="protein sequence ID" value="OWF39938.1"/>
    <property type="molecule type" value="Genomic_DNA"/>
</dbReference>
<dbReference type="InterPro" id="IPR002181">
    <property type="entry name" value="Fibrinogen_a/b/g_C_dom"/>
</dbReference>
<proteinExistence type="predicted"/>
<dbReference type="NCBIfam" id="NF040941">
    <property type="entry name" value="GGGWT_bact"/>
    <property type="match status" value="1"/>
</dbReference>
<keyword evidence="3" id="KW-1185">Reference proteome</keyword>
<dbReference type="OrthoDB" id="6275059at2759"/>
<organism evidence="2 3">
    <name type="scientific">Mizuhopecten yessoensis</name>
    <name type="common">Japanese scallop</name>
    <name type="synonym">Patinopecten yessoensis</name>
    <dbReference type="NCBI Taxonomy" id="6573"/>
    <lineage>
        <taxon>Eukaryota</taxon>
        <taxon>Metazoa</taxon>
        <taxon>Spiralia</taxon>
        <taxon>Lophotrochozoa</taxon>
        <taxon>Mollusca</taxon>
        <taxon>Bivalvia</taxon>
        <taxon>Autobranchia</taxon>
        <taxon>Pteriomorphia</taxon>
        <taxon>Pectinida</taxon>
        <taxon>Pectinoidea</taxon>
        <taxon>Pectinidae</taxon>
        <taxon>Mizuhopecten</taxon>
    </lineage>
</organism>
<dbReference type="PANTHER" id="PTHR19143">
    <property type="entry name" value="FIBRINOGEN/TENASCIN/ANGIOPOEITIN"/>
    <property type="match status" value="1"/>
</dbReference>
<comment type="caution">
    <text evidence="2">The sequence shown here is derived from an EMBL/GenBank/DDBJ whole genome shotgun (WGS) entry which is preliminary data.</text>
</comment>
<dbReference type="PROSITE" id="PS51406">
    <property type="entry name" value="FIBRINOGEN_C_2"/>
    <property type="match status" value="1"/>
</dbReference>
<dbReference type="InterPro" id="IPR036056">
    <property type="entry name" value="Fibrinogen-like_C"/>
</dbReference>
<dbReference type="Proteomes" id="UP000242188">
    <property type="component" value="Unassembled WGS sequence"/>
</dbReference>
<evidence type="ECO:0000313" key="2">
    <source>
        <dbReference type="EMBL" id="OWF39938.1"/>
    </source>
</evidence>
<dbReference type="AlphaFoldDB" id="A0A210PTY2"/>
<dbReference type="GO" id="GO:0005615">
    <property type="term" value="C:extracellular space"/>
    <property type="evidence" value="ECO:0007669"/>
    <property type="project" value="TreeGrafter"/>
</dbReference>
<dbReference type="SUPFAM" id="SSF56496">
    <property type="entry name" value="Fibrinogen C-terminal domain-like"/>
    <property type="match status" value="1"/>
</dbReference>
<sequence length="121" mass="13643">MSFIYAHVGLQRDCLALLDTGSTQSGVYNIPVTGTDRTPVWCDMDTDGGGWTVFQRRIDGATDLYRGWDEYRDGFGDVYHEFWLVMNYVLIRCLNISSILTLPLSGNEQIHALTSAEDTEL</sequence>
<gene>
    <name evidence="2" type="ORF">KP79_PYT04274</name>
</gene>
<dbReference type="InterPro" id="IPR050373">
    <property type="entry name" value="Fibrinogen_C-term_domain"/>
</dbReference>